<sequence length="353" mass="39139">MSQRIAGFDLARAIAMLVMVLVNFKVAMLSGAVPDSGFGLDLLDGRAAAVFVTLAGIGLSLLSATARLRGSVELQQQVRRQVRRRAAFLFLVGLGFVTVWPADILHYYGVMLALASLLLFWRGSLLLGLALMVVLAFPLALWLGVDYNAGWHWPSLTYPEFWSWAGFWRNLWLNGFHPILPWFSFLLLGLWLGRLNWQHSAVQWRLLLAGAGLCLLAETLARFCTDPLWSVWLGQMSPMPPLPLYMCSAMGSTLIWLVLAVKVASVYASHPLVQQLEHLGRLALTLYLTHILLGLGILDALGLLQQTSLPLAVGSACAYFILFGLFSVWHRRHFQSGPLEWCLRKVAGATRSA</sequence>
<keyword evidence="5" id="KW-1185">Reference proteome</keyword>
<dbReference type="RefSeq" id="WP_377248926.1">
    <property type="nucleotide sequence ID" value="NZ_JBHLXP010000011.1"/>
</dbReference>
<evidence type="ECO:0000313" key="5">
    <source>
        <dbReference type="Proteomes" id="UP001589813"/>
    </source>
</evidence>
<keyword evidence="1" id="KW-0812">Transmembrane</keyword>
<proteinExistence type="predicted"/>
<feature type="transmembrane region" description="Helical" evidence="1">
    <location>
        <begin position="126"/>
        <end position="145"/>
    </location>
</feature>
<dbReference type="PANTHER" id="PTHR30590">
    <property type="entry name" value="INNER MEMBRANE PROTEIN"/>
    <property type="match status" value="1"/>
</dbReference>
<evidence type="ECO:0000256" key="1">
    <source>
        <dbReference type="SAM" id="Phobius"/>
    </source>
</evidence>
<name>A0ABV6BIP6_9GAMM</name>
<feature type="transmembrane region" description="Helical" evidence="1">
    <location>
        <begin position="105"/>
        <end position="121"/>
    </location>
</feature>
<feature type="domain" description="DUF418" evidence="2">
    <location>
        <begin position="204"/>
        <end position="347"/>
    </location>
</feature>
<dbReference type="PANTHER" id="PTHR30590:SF3">
    <property type="entry name" value="HYPOTHETICAL MEMBRANE SPANNING PROTEIN"/>
    <property type="match status" value="1"/>
</dbReference>
<evidence type="ECO:0000259" key="2">
    <source>
        <dbReference type="Pfam" id="PF04235"/>
    </source>
</evidence>
<dbReference type="Proteomes" id="UP001589813">
    <property type="component" value="Unassembled WGS sequence"/>
</dbReference>
<dbReference type="InterPro" id="IPR012429">
    <property type="entry name" value="HGSNAT_cat"/>
</dbReference>
<feature type="transmembrane region" description="Helical" evidence="1">
    <location>
        <begin position="45"/>
        <end position="62"/>
    </location>
</feature>
<protein>
    <submittedName>
        <fullName evidence="4">DUF418 domain-containing protein</fullName>
    </submittedName>
</protein>
<keyword evidence="1" id="KW-1133">Transmembrane helix</keyword>
<feature type="transmembrane region" description="Helical" evidence="1">
    <location>
        <begin position="82"/>
        <end position="99"/>
    </location>
</feature>
<feature type="transmembrane region" description="Helical" evidence="1">
    <location>
        <begin position="171"/>
        <end position="192"/>
    </location>
</feature>
<gene>
    <name evidence="4" type="ORF">ACFFJP_20880</name>
</gene>
<dbReference type="Pfam" id="PF07786">
    <property type="entry name" value="HGSNAT_cat"/>
    <property type="match status" value="1"/>
</dbReference>
<comment type="caution">
    <text evidence="4">The sequence shown here is derived from an EMBL/GenBank/DDBJ whole genome shotgun (WGS) entry which is preliminary data.</text>
</comment>
<feature type="transmembrane region" description="Helical" evidence="1">
    <location>
        <begin position="309"/>
        <end position="329"/>
    </location>
</feature>
<feature type="transmembrane region" description="Helical" evidence="1">
    <location>
        <begin position="12"/>
        <end position="33"/>
    </location>
</feature>
<dbReference type="InterPro" id="IPR007349">
    <property type="entry name" value="DUF418"/>
</dbReference>
<reference evidence="4 5" key="1">
    <citation type="submission" date="2024-09" db="EMBL/GenBank/DDBJ databases">
        <authorList>
            <person name="Sun Q."/>
            <person name="Mori K."/>
        </authorList>
    </citation>
    <scope>NUCLEOTIDE SEQUENCE [LARGE SCALE GENOMIC DNA]</scope>
    <source>
        <strain evidence="4 5">KCTC 23315</strain>
    </source>
</reference>
<evidence type="ECO:0000313" key="4">
    <source>
        <dbReference type="EMBL" id="MFC0050745.1"/>
    </source>
</evidence>
<keyword evidence="1" id="KW-0472">Membrane</keyword>
<dbReference type="InterPro" id="IPR052529">
    <property type="entry name" value="Bact_Transport_Assoc"/>
</dbReference>
<evidence type="ECO:0000259" key="3">
    <source>
        <dbReference type="Pfam" id="PF07786"/>
    </source>
</evidence>
<feature type="transmembrane region" description="Helical" evidence="1">
    <location>
        <begin position="282"/>
        <end position="303"/>
    </location>
</feature>
<feature type="transmembrane region" description="Helical" evidence="1">
    <location>
        <begin position="204"/>
        <end position="223"/>
    </location>
</feature>
<dbReference type="EMBL" id="JBHLXP010000011">
    <property type="protein sequence ID" value="MFC0050745.1"/>
    <property type="molecule type" value="Genomic_DNA"/>
</dbReference>
<feature type="transmembrane region" description="Helical" evidence="1">
    <location>
        <begin position="243"/>
        <end position="261"/>
    </location>
</feature>
<accession>A0ABV6BIP6</accession>
<feature type="domain" description="Heparan-alpha-glucosaminide N-acetyltransferase catalytic" evidence="3">
    <location>
        <begin position="4"/>
        <end position="201"/>
    </location>
</feature>
<organism evidence="4 5">
    <name type="scientific">Rheinheimera tilapiae</name>
    <dbReference type="NCBI Taxonomy" id="875043"/>
    <lineage>
        <taxon>Bacteria</taxon>
        <taxon>Pseudomonadati</taxon>
        <taxon>Pseudomonadota</taxon>
        <taxon>Gammaproteobacteria</taxon>
        <taxon>Chromatiales</taxon>
        <taxon>Chromatiaceae</taxon>
        <taxon>Rheinheimera</taxon>
    </lineage>
</organism>
<dbReference type="Pfam" id="PF04235">
    <property type="entry name" value="DUF418"/>
    <property type="match status" value="1"/>
</dbReference>